<reference evidence="2" key="1">
    <citation type="submission" date="2016-10" db="EMBL/GenBank/DDBJ databases">
        <authorList>
            <person name="Varghese N."/>
            <person name="Submissions S."/>
        </authorList>
    </citation>
    <scope>NUCLEOTIDE SEQUENCE [LARGE SCALE GENOMIC DNA]</scope>
    <source>
        <strain evidence="2">DUS833</strain>
    </source>
</reference>
<evidence type="ECO:0000313" key="1">
    <source>
        <dbReference type="EMBL" id="SDR47192.1"/>
    </source>
</evidence>
<dbReference type="EMBL" id="FNKX01000002">
    <property type="protein sequence ID" value="SDR47192.1"/>
    <property type="molecule type" value="Genomic_DNA"/>
</dbReference>
<proteinExistence type="predicted"/>
<sequence length="46" mass="5088">MFDVDTFEAISELFRCFARSAWLMSLAFDDAADFFSIGVDVQTSGG</sequence>
<protein>
    <submittedName>
        <fullName evidence="1">Uncharacterized protein</fullName>
    </submittedName>
</protein>
<keyword evidence="2" id="KW-1185">Reference proteome</keyword>
<dbReference type="STRING" id="157910.SAMN05445850_4520"/>
<dbReference type="Proteomes" id="UP000199365">
    <property type="component" value="Unassembled WGS sequence"/>
</dbReference>
<name>A0A1H1JB32_9BURK</name>
<organism evidence="1 2">
    <name type="scientific">Paraburkholderia tuberum</name>
    <dbReference type="NCBI Taxonomy" id="157910"/>
    <lineage>
        <taxon>Bacteria</taxon>
        <taxon>Pseudomonadati</taxon>
        <taxon>Pseudomonadota</taxon>
        <taxon>Betaproteobacteria</taxon>
        <taxon>Burkholderiales</taxon>
        <taxon>Burkholderiaceae</taxon>
        <taxon>Paraburkholderia</taxon>
    </lineage>
</organism>
<dbReference type="AlphaFoldDB" id="A0A1H1JB32"/>
<evidence type="ECO:0000313" key="2">
    <source>
        <dbReference type="Proteomes" id="UP000199365"/>
    </source>
</evidence>
<dbReference type="RefSeq" id="WP_167368709.1">
    <property type="nucleotide sequence ID" value="NZ_FNKX01000002.1"/>
</dbReference>
<accession>A0A1H1JB32</accession>
<gene>
    <name evidence="1" type="ORF">SAMN05445850_4520</name>
</gene>